<feature type="transmembrane region" description="Helical" evidence="1">
    <location>
        <begin position="21"/>
        <end position="42"/>
    </location>
</feature>
<gene>
    <name evidence="2" type="ORF">A3D44_02310</name>
</gene>
<keyword evidence="1" id="KW-0472">Membrane</keyword>
<comment type="caution">
    <text evidence="2">The sequence shown here is derived from an EMBL/GenBank/DDBJ whole genome shotgun (WGS) entry which is preliminary data.</text>
</comment>
<dbReference type="Pfam" id="PF08570">
    <property type="entry name" value="DUF1761"/>
    <property type="match status" value="1"/>
</dbReference>
<dbReference type="InterPro" id="IPR013879">
    <property type="entry name" value="DUF1761"/>
</dbReference>
<keyword evidence="1" id="KW-1133">Transmembrane helix</keyword>
<accession>A0A1G2I2B4</accession>
<dbReference type="STRING" id="1802207.A3D44_02310"/>
<evidence type="ECO:0000313" key="2">
    <source>
        <dbReference type="EMBL" id="OGZ68807.1"/>
    </source>
</evidence>
<dbReference type="AlphaFoldDB" id="A0A1G2I2B4"/>
<dbReference type="Proteomes" id="UP000178820">
    <property type="component" value="Unassembled WGS sequence"/>
</dbReference>
<organism evidence="2 3">
    <name type="scientific">Candidatus Staskawiczbacteria bacterium RIFCSPHIGHO2_02_FULL_42_22</name>
    <dbReference type="NCBI Taxonomy" id="1802207"/>
    <lineage>
        <taxon>Bacteria</taxon>
        <taxon>Candidatus Staskawicziibacteriota</taxon>
    </lineage>
</organism>
<feature type="transmembrane region" description="Helical" evidence="1">
    <location>
        <begin position="86"/>
        <end position="108"/>
    </location>
</feature>
<proteinExistence type="predicted"/>
<feature type="transmembrane region" description="Helical" evidence="1">
    <location>
        <begin position="62"/>
        <end position="79"/>
    </location>
</feature>
<evidence type="ECO:0000256" key="1">
    <source>
        <dbReference type="SAM" id="Phobius"/>
    </source>
</evidence>
<dbReference type="EMBL" id="MHOT01000018">
    <property type="protein sequence ID" value="OGZ68807.1"/>
    <property type="molecule type" value="Genomic_DNA"/>
</dbReference>
<name>A0A1G2I2B4_9BACT</name>
<evidence type="ECO:0008006" key="4">
    <source>
        <dbReference type="Google" id="ProtNLM"/>
    </source>
</evidence>
<protein>
    <recommendedName>
        <fullName evidence="4">DUF1761 domain-containing protein</fullName>
    </recommendedName>
</protein>
<keyword evidence="1" id="KW-0812">Transmembrane</keyword>
<reference evidence="2 3" key="1">
    <citation type="journal article" date="2016" name="Nat. Commun.">
        <title>Thousands of microbial genomes shed light on interconnected biogeochemical processes in an aquifer system.</title>
        <authorList>
            <person name="Anantharaman K."/>
            <person name="Brown C.T."/>
            <person name="Hug L.A."/>
            <person name="Sharon I."/>
            <person name="Castelle C.J."/>
            <person name="Probst A.J."/>
            <person name="Thomas B.C."/>
            <person name="Singh A."/>
            <person name="Wilkins M.J."/>
            <person name="Karaoz U."/>
            <person name="Brodie E.L."/>
            <person name="Williams K.H."/>
            <person name="Hubbard S.S."/>
            <person name="Banfield J.F."/>
        </authorList>
    </citation>
    <scope>NUCLEOTIDE SEQUENCE [LARGE SCALE GENOMIC DNA]</scope>
</reference>
<sequence length="109" mass="12283">MMGWTPEQMEAGKAKMKKDGWKTYLMAFIGSLVMALVLGYFLVFTSYYLDITGISAGMQTGFFAWLGFVAPVTLGAVLWEGRPWKLWFLMNGYYLVALLIMGSILAAWM</sequence>
<evidence type="ECO:0000313" key="3">
    <source>
        <dbReference type="Proteomes" id="UP000178820"/>
    </source>
</evidence>